<dbReference type="EMBL" id="VJZL01000049">
    <property type="protein sequence ID" value="TRX05312.1"/>
    <property type="molecule type" value="Genomic_DNA"/>
</dbReference>
<dbReference type="Pfam" id="PF14322">
    <property type="entry name" value="SusD-like_3"/>
    <property type="match status" value="1"/>
</dbReference>
<comment type="subcellular location">
    <subcellularLocation>
        <location evidence="1">Cell outer membrane</location>
    </subcellularLocation>
</comment>
<dbReference type="GO" id="GO:0009279">
    <property type="term" value="C:cell outer membrane"/>
    <property type="evidence" value="ECO:0007669"/>
    <property type="project" value="UniProtKB-SubCell"/>
</dbReference>
<evidence type="ECO:0000256" key="3">
    <source>
        <dbReference type="ARBA" id="ARBA00022729"/>
    </source>
</evidence>
<name>A0A553BAP0_9FLAO</name>
<accession>A0A553BAP0</accession>
<feature type="domain" description="SusD-like N-terminal" evidence="7">
    <location>
        <begin position="22"/>
        <end position="231"/>
    </location>
</feature>
<evidence type="ECO:0000259" key="6">
    <source>
        <dbReference type="Pfam" id="PF07980"/>
    </source>
</evidence>
<dbReference type="SUPFAM" id="SSF48452">
    <property type="entry name" value="TPR-like"/>
    <property type="match status" value="1"/>
</dbReference>
<sequence>MKNKIYMVSLLILMGVSSCQNDYLDEKLYSSYDPTELNDELGLNAALVGLQNQYSAWHTFLSLPNATGQGWLGCWQIGTDVAYNKSPADLDPWCVPFTDYANLTATDPAVSYAWKWAYKIINNSNSVIAALDNPKTVLAQAAKDKIAGEAKFYRGLAYNTLVTLFGKVPLITVPVSGPKTDFVRADLAELNQLIVDDLVFAKTNLPTVNNVSSNVKGKMYSRAHSAMASQVLAEAYLRMGKNDLAEAACDAIINSGDFSLVNQRYGIKANQPGDPFADMFIYGNQRRSQGNKEAIWVLEIENPSSVVGGTGSSLPAGTTDEIGFPQHRRVWGSRYHQQKGMLLSDSLGGRGISRIALTNWVLNSLYSPGDMRNSKYNLRRDYYYNDPTFAKFGQKVDINDPSVNTERFIVPQTNKWNQFDPKDPFGSAMIKDIIIMRLGETYLLKAEAQFKQGKLSEAAQTINILRSRANAAPITGADITIDFILDERARELLAEENRRMTLMRTGQLLNRVVGRGQKITGISATNLLLPIPQTEINLNKDAVLDQNPGY</sequence>
<dbReference type="InterPro" id="IPR011990">
    <property type="entry name" value="TPR-like_helical_dom_sf"/>
</dbReference>
<dbReference type="Pfam" id="PF07980">
    <property type="entry name" value="SusD_RagB"/>
    <property type="match status" value="1"/>
</dbReference>
<protein>
    <submittedName>
        <fullName evidence="8">RagB/SusD family nutrient uptake outer membrane protein</fullName>
    </submittedName>
</protein>
<keyword evidence="3" id="KW-0732">Signal</keyword>
<dbReference type="InterPro" id="IPR033985">
    <property type="entry name" value="SusD-like_N"/>
</dbReference>
<keyword evidence="4" id="KW-0472">Membrane</keyword>
<gene>
    <name evidence="8" type="ORF">FNW11_16360</name>
</gene>
<keyword evidence="5" id="KW-0998">Cell outer membrane</keyword>
<evidence type="ECO:0000313" key="9">
    <source>
        <dbReference type="Proteomes" id="UP000318669"/>
    </source>
</evidence>
<evidence type="ECO:0000256" key="4">
    <source>
        <dbReference type="ARBA" id="ARBA00023136"/>
    </source>
</evidence>
<dbReference type="RefSeq" id="WP_144065075.1">
    <property type="nucleotide sequence ID" value="NZ_VJZL01000049.1"/>
</dbReference>
<evidence type="ECO:0000259" key="7">
    <source>
        <dbReference type="Pfam" id="PF14322"/>
    </source>
</evidence>
<dbReference type="PROSITE" id="PS51257">
    <property type="entry name" value="PROKAR_LIPOPROTEIN"/>
    <property type="match status" value="1"/>
</dbReference>
<reference evidence="8 9" key="1">
    <citation type="submission" date="2019-07" db="EMBL/GenBank/DDBJ databases">
        <title>Novel species of Flavobacterium.</title>
        <authorList>
            <person name="Liu Q."/>
            <person name="Xin Y.-H."/>
        </authorList>
    </citation>
    <scope>NUCLEOTIDE SEQUENCE [LARGE SCALE GENOMIC DNA]</scope>
    <source>
        <strain evidence="8 9">GSR22</strain>
    </source>
</reference>
<dbReference type="Gene3D" id="1.25.40.390">
    <property type="match status" value="1"/>
</dbReference>
<dbReference type="InterPro" id="IPR012944">
    <property type="entry name" value="SusD_RagB_dom"/>
</dbReference>
<organism evidence="8 9">
    <name type="scientific">Flavobacterium gawalongense</name>
    <dbReference type="NCBI Taxonomy" id="2594432"/>
    <lineage>
        <taxon>Bacteria</taxon>
        <taxon>Pseudomonadati</taxon>
        <taxon>Bacteroidota</taxon>
        <taxon>Flavobacteriia</taxon>
        <taxon>Flavobacteriales</taxon>
        <taxon>Flavobacteriaceae</taxon>
        <taxon>Flavobacterium</taxon>
    </lineage>
</organism>
<evidence type="ECO:0000256" key="1">
    <source>
        <dbReference type="ARBA" id="ARBA00004442"/>
    </source>
</evidence>
<evidence type="ECO:0000313" key="8">
    <source>
        <dbReference type="EMBL" id="TRX05312.1"/>
    </source>
</evidence>
<proteinExistence type="inferred from homology"/>
<comment type="caution">
    <text evidence="8">The sequence shown here is derived from an EMBL/GenBank/DDBJ whole genome shotgun (WGS) entry which is preliminary data.</text>
</comment>
<feature type="domain" description="RagB/SusD" evidence="6">
    <location>
        <begin position="403"/>
        <end position="550"/>
    </location>
</feature>
<dbReference type="OrthoDB" id="5694214at2"/>
<evidence type="ECO:0000256" key="2">
    <source>
        <dbReference type="ARBA" id="ARBA00006275"/>
    </source>
</evidence>
<evidence type="ECO:0000256" key="5">
    <source>
        <dbReference type="ARBA" id="ARBA00023237"/>
    </source>
</evidence>
<dbReference type="Proteomes" id="UP000318669">
    <property type="component" value="Unassembled WGS sequence"/>
</dbReference>
<comment type="similarity">
    <text evidence="2">Belongs to the SusD family.</text>
</comment>
<dbReference type="AlphaFoldDB" id="A0A553BAP0"/>